<keyword evidence="2" id="KW-1185">Reference proteome</keyword>
<dbReference type="PROSITE" id="PS51257">
    <property type="entry name" value="PROKAR_LIPOPROTEIN"/>
    <property type="match status" value="1"/>
</dbReference>
<gene>
    <name evidence="1" type="primary">bamC</name>
    <name evidence="1" type="ORF">GCM10008111_25100</name>
</gene>
<organism evidence="1 2">
    <name type="scientific">Alishewanella tabrizica</name>
    <dbReference type="NCBI Taxonomy" id="671278"/>
    <lineage>
        <taxon>Bacteria</taxon>
        <taxon>Pseudomonadati</taxon>
        <taxon>Pseudomonadota</taxon>
        <taxon>Gammaproteobacteria</taxon>
        <taxon>Alteromonadales</taxon>
        <taxon>Alteromonadaceae</taxon>
        <taxon>Alishewanella</taxon>
    </lineage>
</organism>
<evidence type="ECO:0000313" key="2">
    <source>
        <dbReference type="Proteomes" id="UP000634667"/>
    </source>
</evidence>
<name>A0ABQ2WQ60_9ALTE</name>
<reference evidence="2" key="1">
    <citation type="journal article" date="2019" name="Int. J. Syst. Evol. Microbiol.">
        <title>The Global Catalogue of Microorganisms (GCM) 10K type strain sequencing project: providing services to taxonomists for standard genome sequencing and annotation.</title>
        <authorList>
            <consortium name="The Broad Institute Genomics Platform"/>
            <consortium name="The Broad Institute Genome Sequencing Center for Infectious Disease"/>
            <person name="Wu L."/>
            <person name="Ma J."/>
        </authorList>
    </citation>
    <scope>NUCLEOTIDE SEQUENCE [LARGE SCALE GENOMIC DNA]</scope>
    <source>
        <strain evidence="2">KCTC 23723</strain>
    </source>
</reference>
<dbReference type="Proteomes" id="UP000634667">
    <property type="component" value="Unassembled WGS sequence"/>
</dbReference>
<dbReference type="InterPro" id="IPR010653">
    <property type="entry name" value="NlpB/DapX"/>
</dbReference>
<dbReference type="Pfam" id="PF06804">
    <property type="entry name" value="Lipoprotein_18"/>
    <property type="match status" value="1"/>
</dbReference>
<proteinExistence type="predicted"/>
<dbReference type="Gene3D" id="3.30.530.50">
    <property type="match status" value="1"/>
</dbReference>
<dbReference type="RefSeq" id="WP_189483575.1">
    <property type="nucleotide sequence ID" value="NZ_BMYR01000010.1"/>
</dbReference>
<accession>A0ABQ2WQ60</accession>
<evidence type="ECO:0000313" key="1">
    <source>
        <dbReference type="EMBL" id="GGW67966.1"/>
    </source>
</evidence>
<dbReference type="Gene3D" id="3.30.310.170">
    <property type="entry name" value="Outer membrane protein assembly factor BamC"/>
    <property type="match status" value="1"/>
</dbReference>
<dbReference type="InterPro" id="IPR042268">
    <property type="entry name" value="BamC_C"/>
</dbReference>
<protein>
    <submittedName>
        <fullName evidence="1">Outer membrane protein assembly factor BamC</fullName>
    </submittedName>
</protein>
<sequence>MQKWAQGCVAASVLLSGCAVFDKTPAETNDVKQVTLRIPEGMAVPNQPSAFDIPNVTLPAGNAAVVANKRSPTLILATASSSRLDEEETLSRVWFERNDYTGDIKPFIIAQMQQFFAAQNVSLTQVDTAGLRYETGWIQRSREAGFWFWKSENAVDQVRYAIELAPRPHGRSLSMTTTLLEHEYFIPGEALNAMDIKANEVNILNRVINQVAISEAQIAREQRAQVADVSLEPGLDQAGNPALITSQPIDVVWSQLELLFPELNITVTDFDRSVFTYYINYTTPERGFWRTVTFRDGPASLPLLNGDYQIVLSRNANNGTAISWLNKDGQLLSAAEVTALYDPLVVTIRAVGAEL</sequence>
<comment type="caution">
    <text evidence="1">The sequence shown here is derived from an EMBL/GenBank/DDBJ whole genome shotgun (WGS) entry which is preliminary data.</text>
</comment>
<dbReference type="EMBL" id="BMYR01000010">
    <property type="protein sequence ID" value="GGW67966.1"/>
    <property type="molecule type" value="Genomic_DNA"/>
</dbReference>